<dbReference type="EMBL" id="PNYB01000005">
    <property type="protein sequence ID" value="PMS26216.1"/>
    <property type="molecule type" value="Genomic_DNA"/>
</dbReference>
<reference evidence="1 2" key="1">
    <citation type="submission" date="2018-01" db="EMBL/GenBank/DDBJ databases">
        <title>Whole genome analyses suggest that Burkholderia sensu lato contains two further novel genera in the rhizoxinica-symbiotica group Mycetohabitans gen. nov., and Trinickia gen. nov.: implications for the evolution of diazotrophy and nodulation in the Burkholderiaceae.</title>
        <authorList>
            <person name="Estrada-de los Santos P."/>
            <person name="Palmer M."/>
            <person name="Chavez-Ramirez B."/>
            <person name="Beukes C."/>
            <person name="Steenkamp E.T."/>
            <person name="Hirsch A.M."/>
            <person name="Manyaka P."/>
            <person name="Maluk M."/>
            <person name="Lafos M."/>
            <person name="Crook M."/>
            <person name="Gross E."/>
            <person name="Simon M.F."/>
            <person name="Bueno dos Reis Junior F."/>
            <person name="Poole P.S."/>
            <person name="Venter S.N."/>
            <person name="James E.K."/>
        </authorList>
    </citation>
    <scope>NUCLEOTIDE SEQUENCE [LARGE SCALE GENOMIC DNA]</scope>
    <source>
        <strain evidence="1 2">GP25-8</strain>
    </source>
</reference>
<comment type="caution">
    <text evidence="1">The sequence shown here is derived from an EMBL/GenBank/DDBJ whole genome shotgun (WGS) entry which is preliminary data.</text>
</comment>
<evidence type="ECO:0000313" key="1">
    <source>
        <dbReference type="EMBL" id="PMS26216.1"/>
    </source>
</evidence>
<organism evidence="1 2">
    <name type="scientific">Trinickia soli</name>
    <dbReference type="NCBI Taxonomy" id="380675"/>
    <lineage>
        <taxon>Bacteria</taxon>
        <taxon>Pseudomonadati</taxon>
        <taxon>Pseudomonadota</taxon>
        <taxon>Betaproteobacteria</taxon>
        <taxon>Burkholderiales</taxon>
        <taxon>Burkholderiaceae</taxon>
        <taxon>Trinickia</taxon>
    </lineage>
</organism>
<sequence>MARKIEHAAPHFNWNKKVVILTDVDFVRVRDVQVCSGGSVVPSHIPQKVGFLVDVNQEHNVYLALDLVGVTPMAFTATVARLGETRSVLSAPGIYSEKKGDGKMKEEAFSHVMSTPGRISPDGRYVSADGSMDCRAGSYPGVWDLTLKKPVTRDDGCEELFPEK</sequence>
<dbReference type="Proteomes" id="UP000235347">
    <property type="component" value="Unassembled WGS sequence"/>
</dbReference>
<dbReference type="AlphaFoldDB" id="A0A2N7W9Y7"/>
<proteinExistence type="predicted"/>
<name>A0A2N7W9Y7_9BURK</name>
<evidence type="ECO:0000313" key="2">
    <source>
        <dbReference type="Proteomes" id="UP000235347"/>
    </source>
</evidence>
<protein>
    <submittedName>
        <fullName evidence="1">Uncharacterized protein</fullName>
    </submittedName>
</protein>
<accession>A0A2N7W9Y7</accession>
<keyword evidence="2" id="KW-1185">Reference proteome</keyword>
<gene>
    <name evidence="1" type="ORF">C0Z19_08305</name>
</gene>